<reference evidence="1 2" key="1">
    <citation type="submission" date="2020-10" db="EMBL/GenBank/DDBJ databases">
        <title>Sequencing the genomes of 1000 actinobacteria strains.</title>
        <authorList>
            <person name="Klenk H.-P."/>
        </authorList>
    </citation>
    <scope>NUCLEOTIDE SEQUENCE [LARGE SCALE GENOMIC DNA]</scope>
    <source>
        <strain evidence="1 2">DSM 43748</strain>
    </source>
</reference>
<gene>
    <name evidence="1" type="ORF">H4W81_003291</name>
</gene>
<protein>
    <recommendedName>
        <fullName evidence="3">DUF1702 family protein</fullName>
    </recommendedName>
</protein>
<accession>A0ABR9KET5</accession>
<organism evidence="1 2">
    <name type="scientific">Nonomuraea africana</name>
    <dbReference type="NCBI Taxonomy" id="46171"/>
    <lineage>
        <taxon>Bacteria</taxon>
        <taxon>Bacillati</taxon>
        <taxon>Actinomycetota</taxon>
        <taxon>Actinomycetes</taxon>
        <taxon>Streptosporangiales</taxon>
        <taxon>Streptosporangiaceae</taxon>
        <taxon>Nonomuraea</taxon>
    </lineage>
</organism>
<sequence>MTETLLRRALALDPEQLTLAGRGFPQAAPGVRDRLEEVVHSFVLGYNDGLARSSGPLDLSGVVPEFRGFAYEGAGMSRCLLDVLSLSGGRRLQELLEERGAGYIHLITVGAGWAYARLRLPVWKLIRPWHPLLGWLAWDGWGFHQAFFRPEAVFGRQWIERAARGSVRAIRDQGAGRALWFYGAAEPERIAETIAGFVPERRADLWAGIGLAACYTGALPAEGVDHLAALGASYREDLAQGAAFAAKAHHLSGIEPPGSAIAVERLTGADLATAAAWTDRAFEQVVSLPSSPAAYEAWRAQIRRAWAEAHQAKETT</sequence>
<dbReference type="InterPro" id="IPR012964">
    <property type="entry name" value="DUF1702"/>
</dbReference>
<proteinExistence type="predicted"/>
<evidence type="ECO:0000313" key="1">
    <source>
        <dbReference type="EMBL" id="MBE1560512.1"/>
    </source>
</evidence>
<evidence type="ECO:0008006" key="3">
    <source>
        <dbReference type="Google" id="ProtNLM"/>
    </source>
</evidence>
<dbReference type="Pfam" id="PF08012">
    <property type="entry name" value="DUF1702"/>
    <property type="match status" value="1"/>
</dbReference>
<dbReference type="Proteomes" id="UP000661607">
    <property type="component" value="Unassembled WGS sequence"/>
</dbReference>
<name>A0ABR9KET5_9ACTN</name>
<evidence type="ECO:0000313" key="2">
    <source>
        <dbReference type="Proteomes" id="UP000661607"/>
    </source>
</evidence>
<dbReference type="EMBL" id="JADBEF010000001">
    <property type="protein sequence ID" value="MBE1560512.1"/>
    <property type="molecule type" value="Genomic_DNA"/>
</dbReference>
<comment type="caution">
    <text evidence="1">The sequence shown here is derived from an EMBL/GenBank/DDBJ whole genome shotgun (WGS) entry which is preliminary data.</text>
</comment>
<dbReference type="RefSeq" id="WP_192775581.1">
    <property type="nucleotide sequence ID" value="NZ_BAAASY010000007.1"/>
</dbReference>
<keyword evidence="2" id="KW-1185">Reference proteome</keyword>